<dbReference type="Gene3D" id="2.60.40.1180">
    <property type="entry name" value="Golgi alpha-mannosidase II"/>
    <property type="match status" value="1"/>
</dbReference>
<keyword evidence="4" id="KW-1015">Disulfide bond</keyword>
<comment type="catalytic activity">
    <reaction evidence="4">
        <text>Hydrolysis of terminal, non-reducing alpha-D-galactose residues in alpha-D-galactosides, including galactose oligosaccharides, galactomannans and galactolipids.</text>
        <dbReference type="EC" id="3.2.1.22"/>
    </reaction>
</comment>
<sequence length="435" mass="46648">MGWNSWDCYGTTVTEAEVLANAEFMAEHLLPFGWDTVVVDIDWSDPTARSHGYNAGAPLEMDEHGRLLPDPGRFPSAADGAGFGPLAAKVHALGLKFGIHTMRGIPRGAVEQRTPVLGGDGATAADVADATNVCEWNPDMLGLDHTHPAAQAYYDSTLDLYAGWGVDFLKTDDMLWPYQAADIEAYARAIARTGRPIELSLSPGRDLSLARLDHLREHATMWRICDDLWDRWEDVEANFARFARWAPFAGEQGWPDGDMLPLGRVGIRAERGEPRHDLLTPAERVTLLTLWVVARSPLMVGGDLPTSDPATVALLQNADVLAVHAASSGNREVFREDGLVLWTADGPDGVRYVAAFNLHDVPRAVAVDALNVGLPVAAGGGVGGEVVELWSGSPVRTSAVAVQSDDARGVAPGSAALHLDLEPHGAVLLRCTPTA</sequence>
<dbReference type="AlphaFoldDB" id="A0A402DU61"/>
<dbReference type="SUPFAM" id="SSF51445">
    <property type="entry name" value="(Trans)glycosidases"/>
    <property type="match status" value="1"/>
</dbReference>
<dbReference type="InterPro" id="IPR002241">
    <property type="entry name" value="Glyco_hydro_27"/>
</dbReference>
<keyword evidence="3 4" id="KW-0326">Glycosidase</keyword>
<keyword evidence="6" id="KW-1185">Reference proteome</keyword>
<dbReference type="Gene3D" id="3.20.20.70">
    <property type="entry name" value="Aldolase class I"/>
    <property type="match status" value="1"/>
</dbReference>
<dbReference type="InterPro" id="IPR017853">
    <property type="entry name" value="GH"/>
</dbReference>
<evidence type="ECO:0000256" key="2">
    <source>
        <dbReference type="ARBA" id="ARBA00022801"/>
    </source>
</evidence>
<evidence type="ECO:0000256" key="4">
    <source>
        <dbReference type="RuleBase" id="RU361168"/>
    </source>
</evidence>
<dbReference type="EC" id="3.2.1.22" evidence="4"/>
<name>A0A402DU61_9CELL</name>
<gene>
    <name evidence="5" type="ORF">CBZ_26940</name>
</gene>
<keyword evidence="2 4" id="KW-0378">Hydrolase</keyword>
<dbReference type="CDD" id="cd14792">
    <property type="entry name" value="GH27"/>
    <property type="match status" value="1"/>
</dbReference>
<comment type="similarity">
    <text evidence="1 4">Belongs to the glycosyl hydrolase 27 family.</text>
</comment>
<protein>
    <recommendedName>
        <fullName evidence="4">Alpha-galactosidase</fullName>
        <ecNumber evidence="4">3.2.1.22</ecNumber>
    </recommendedName>
    <alternativeName>
        <fullName evidence="4">Melibiase</fullName>
    </alternativeName>
</protein>
<accession>A0A402DU61</accession>
<evidence type="ECO:0000256" key="1">
    <source>
        <dbReference type="ARBA" id="ARBA00009743"/>
    </source>
</evidence>
<proteinExistence type="inferred from homology"/>
<reference evidence="5 6" key="1">
    <citation type="submission" date="2019-01" db="EMBL/GenBank/DDBJ databases">
        <title>Draft genome sequence of Cellulomonas takizawaensis strain TKZ-21.</title>
        <authorList>
            <person name="Yamamura H."/>
            <person name="Hayashi T."/>
            <person name="Hamada M."/>
            <person name="Serisawa Y."/>
            <person name="Matsuyama K."/>
            <person name="Nakagawa Y."/>
            <person name="Otoguro M."/>
            <person name="Yanagida F."/>
            <person name="Hayakawa M."/>
        </authorList>
    </citation>
    <scope>NUCLEOTIDE SEQUENCE [LARGE SCALE GENOMIC DNA]</scope>
    <source>
        <strain evidence="5 6">NBRC12680</strain>
    </source>
</reference>
<dbReference type="GO" id="GO:0005975">
    <property type="term" value="P:carbohydrate metabolic process"/>
    <property type="evidence" value="ECO:0007669"/>
    <property type="project" value="InterPro"/>
</dbReference>
<dbReference type="EMBL" id="BIMR01000232">
    <property type="protein sequence ID" value="GCE77638.1"/>
    <property type="molecule type" value="Genomic_DNA"/>
</dbReference>
<dbReference type="GO" id="GO:0004557">
    <property type="term" value="F:alpha-galactosidase activity"/>
    <property type="evidence" value="ECO:0007669"/>
    <property type="project" value="UniProtKB-EC"/>
</dbReference>
<comment type="caution">
    <text evidence="5">The sequence shown here is derived from an EMBL/GenBank/DDBJ whole genome shotgun (WGS) entry which is preliminary data.</text>
</comment>
<dbReference type="Proteomes" id="UP000289954">
    <property type="component" value="Unassembled WGS sequence"/>
</dbReference>
<dbReference type="InterPro" id="IPR013780">
    <property type="entry name" value="Glyco_hydro_b"/>
</dbReference>
<dbReference type="Pfam" id="PF16499">
    <property type="entry name" value="Melibiase_2"/>
    <property type="match status" value="1"/>
</dbReference>
<evidence type="ECO:0000256" key="3">
    <source>
        <dbReference type="ARBA" id="ARBA00023295"/>
    </source>
</evidence>
<dbReference type="PANTHER" id="PTHR11452">
    <property type="entry name" value="ALPHA-GALACTOSIDASE/ALPHA-N-ACETYLGALACTOSAMINIDASE"/>
    <property type="match status" value="1"/>
</dbReference>
<organism evidence="5 6">
    <name type="scientific">Cellulomonas biazotea</name>
    <dbReference type="NCBI Taxonomy" id="1709"/>
    <lineage>
        <taxon>Bacteria</taxon>
        <taxon>Bacillati</taxon>
        <taxon>Actinomycetota</taxon>
        <taxon>Actinomycetes</taxon>
        <taxon>Micrococcales</taxon>
        <taxon>Cellulomonadaceae</taxon>
        <taxon>Cellulomonas</taxon>
    </lineage>
</organism>
<evidence type="ECO:0000313" key="6">
    <source>
        <dbReference type="Proteomes" id="UP000289954"/>
    </source>
</evidence>
<dbReference type="PANTHER" id="PTHR11452:SF42">
    <property type="entry name" value="ALPHA-GALACTOSIDASE"/>
    <property type="match status" value="1"/>
</dbReference>
<evidence type="ECO:0000313" key="5">
    <source>
        <dbReference type="EMBL" id="GCE77638.1"/>
    </source>
</evidence>
<dbReference type="InterPro" id="IPR013785">
    <property type="entry name" value="Aldolase_TIM"/>
</dbReference>
<dbReference type="PRINTS" id="PR00740">
    <property type="entry name" value="GLHYDRLASE27"/>
</dbReference>